<feature type="compositionally biased region" description="Basic and acidic residues" evidence="10">
    <location>
        <begin position="121"/>
        <end position="145"/>
    </location>
</feature>
<dbReference type="SMART" id="SM00490">
    <property type="entry name" value="HELICc"/>
    <property type="match status" value="1"/>
</dbReference>
<evidence type="ECO:0000259" key="11">
    <source>
        <dbReference type="PROSITE" id="PS51192"/>
    </source>
</evidence>
<dbReference type="VEuPathDB" id="VectorBase:CSON008358"/>
<dbReference type="GO" id="GO:0006397">
    <property type="term" value="P:mRNA processing"/>
    <property type="evidence" value="ECO:0007669"/>
    <property type="project" value="UniProtKB-KW"/>
</dbReference>
<dbReference type="InterPro" id="IPR011545">
    <property type="entry name" value="DEAD/DEAH_box_helicase_dom"/>
</dbReference>
<dbReference type="PANTHER" id="PTHR18934:SF91">
    <property type="entry name" value="PRE-MRNA-SPLICING FACTOR ATP-DEPENDENT RNA HELICASE PRP16"/>
    <property type="match status" value="1"/>
</dbReference>
<dbReference type="EMBL" id="UFQS01000316">
    <property type="protein sequence ID" value="SSX02787.1"/>
    <property type="molecule type" value="Genomic_DNA"/>
</dbReference>
<feature type="compositionally biased region" description="Basic and acidic residues" evidence="10">
    <location>
        <begin position="264"/>
        <end position="280"/>
    </location>
</feature>
<dbReference type="PROSITE" id="PS51194">
    <property type="entry name" value="HELICASE_CTER"/>
    <property type="match status" value="1"/>
</dbReference>
<dbReference type="GO" id="GO:0003723">
    <property type="term" value="F:RNA binding"/>
    <property type="evidence" value="ECO:0007669"/>
    <property type="project" value="TreeGrafter"/>
</dbReference>
<dbReference type="PROSITE" id="PS00690">
    <property type="entry name" value="DEAH_ATP_HELICASE"/>
    <property type="match status" value="1"/>
</dbReference>
<sequence>MSGEDDPSVHRLEAPGTQIGGLFIPSKKDKKSIVAASIPKASLLGLDKLAQKLRDNPENRLSFKSTGDDEEINEEFKQKMSSSTEAHTFAVPTSKAPSSKDQRHYREPRIETPSYTGGVDSRAREKVREREKSGKDKGLHASSSKDRKRRDRHDDDQYSRSKKSSRRDRDGSSRRSRYDDRDEPKTPRYRHSDSNWEWDDEKPSGSKSAWDFPTPKNYTKSEDKGSTRSTKRYYDDTPRATPGYRYNKWAGSDRKASGATPRTNRSEKVPWDNPEDRETWEEEQKRLDREWYNIDEGYDEDNNPFSGASEQYFKQKEEQLKQKSTKRISAQQRQINKDNELWEKNRMLTSGVVMSTNYSEDYDEETIDRVHLLVHHTVPRFLDGRIVFTKQAEPVIPVRDPGSDMALIARKGSPLVRVYREQKERRKAQKKNWELGGTKIGNIMGVKKKVDDEDAKFNAETDTADYKKDQKYADHMKDDDEEVLSRKKILAQRRSLPAFACRQECLNIIRENSVVIIVGETGSGKTTQLTQYLHEDGYSKYGMIGCTQPRRVAAMSVAKRVSDEMGTKLGQEIGYAIRFEDCTSEKTVIKYMTDGILLRESLRESDLDNYSCIIMDEAHERSLSTDVLFGLLREIVARRHDLKLIVTSATMDATKFATFFGNVPVFTIPGRTYPVELFFAKNPCEDYVDAAVKQALQVHLQQVEGDILIFMPGQEDIEVTCEVLAERLVAIDNAPELSVLPIYSQLPSDLQAKIFKKSDVRKCIVATNIAETSLTVDGIIFVIDSGFCKLKVYNPRIGMDALQIYPISQANANQRSGRAGRTKPGQAFRLYTERQYKDELLALTVPEIQRTNLANTVLLLKSLGVVDLLQFHFMDPPPQDNILNSLYQLWILGALDSTGALTPLGRQMAEFPLDPPQCQMLIVAGQMGCSAEILIIVSMLSVPSIFYRPKGREEEADGVREKFSVPESDHLTYLNVYQQWKMNNYSSNWCNEHFIHVKPMRKVREVRQQLKDIMVQQKVPIISCGTNWDIIRKCICSAYFAQAARLKGIGEYVNLRTGMPCHLHPTSALYGLGTTPEYVVYHELIMTAKEYMQCATSVDGHWLAELGPMFFSIKEKDKSLLAKKKKAAAELDDLQNQQEDEKNDVSERKTERTTRQEIIEPGLNTPRRTPARIGL</sequence>
<evidence type="ECO:0000256" key="6">
    <source>
        <dbReference type="ARBA" id="ARBA00022840"/>
    </source>
</evidence>
<keyword evidence="4" id="KW-0378">Hydrolase</keyword>
<evidence type="ECO:0000256" key="7">
    <source>
        <dbReference type="ARBA" id="ARBA00023187"/>
    </source>
</evidence>
<dbReference type="EMBL" id="UFQT01000316">
    <property type="protein sequence ID" value="SSX23158.1"/>
    <property type="molecule type" value="Genomic_DNA"/>
</dbReference>
<dbReference type="GO" id="GO:0003006">
    <property type="term" value="P:developmental process involved in reproduction"/>
    <property type="evidence" value="ECO:0007669"/>
    <property type="project" value="UniProtKB-ARBA"/>
</dbReference>
<keyword evidence="2" id="KW-0507">mRNA processing</keyword>
<feature type="region of interest" description="Disordered" evidence="10">
    <location>
        <begin position="54"/>
        <end position="280"/>
    </location>
</feature>
<dbReference type="SUPFAM" id="SSF52540">
    <property type="entry name" value="P-loop containing nucleoside triphosphate hydrolases"/>
    <property type="match status" value="1"/>
</dbReference>
<evidence type="ECO:0000256" key="5">
    <source>
        <dbReference type="ARBA" id="ARBA00022806"/>
    </source>
</evidence>
<accession>A0A336MAT9</accession>
<dbReference type="CDD" id="cd17983">
    <property type="entry name" value="DEXHc_DHX38"/>
    <property type="match status" value="1"/>
</dbReference>
<dbReference type="FunFam" id="1.20.120.1080:FF:000001">
    <property type="entry name" value="Pre-mRNA-splicing factor ATP-dependent RNA helicase"/>
    <property type="match status" value="1"/>
</dbReference>
<dbReference type="InterPro" id="IPR027417">
    <property type="entry name" value="P-loop_NTPase"/>
</dbReference>
<dbReference type="PROSITE" id="PS51192">
    <property type="entry name" value="HELICASE_ATP_BIND_1"/>
    <property type="match status" value="1"/>
</dbReference>
<dbReference type="GO" id="GO:0008380">
    <property type="term" value="P:RNA splicing"/>
    <property type="evidence" value="ECO:0007669"/>
    <property type="project" value="UniProtKB-KW"/>
</dbReference>
<dbReference type="Pfam" id="PF00271">
    <property type="entry name" value="Helicase_C"/>
    <property type="match status" value="1"/>
</dbReference>
<evidence type="ECO:0000256" key="3">
    <source>
        <dbReference type="ARBA" id="ARBA00022741"/>
    </source>
</evidence>
<feature type="compositionally biased region" description="Basic and acidic residues" evidence="10">
    <location>
        <begin position="219"/>
        <end position="238"/>
    </location>
</feature>
<evidence type="ECO:0000256" key="1">
    <source>
        <dbReference type="ARBA" id="ARBA00012552"/>
    </source>
</evidence>
<dbReference type="AlphaFoldDB" id="A0A336MAT9"/>
<dbReference type="GO" id="GO:0016787">
    <property type="term" value="F:hydrolase activity"/>
    <property type="evidence" value="ECO:0007669"/>
    <property type="project" value="UniProtKB-KW"/>
</dbReference>
<dbReference type="PANTHER" id="PTHR18934">
    <property type="entry name" value="ATP-DEPENDENT RNA HELICASE"/>
    <property type="match status" value="1"/>
</dbReference>
<proteinExistence type="inferred from homology"/>
<dbReference type="InterPro" id="IPR048333">
    <property type="entry name" value="HA2_WH"/>
</dbReference>
<feature type="domain" description="Helicase C-terminal" evidence="12">
    <location>
        <begin position="695"/>
        <end position="864"/>
    </location>
</feature>
<dbReference type="Pfam" id="PF04408">
    <property type="entry name" value="WHD_HA2"/>
    <property type="match status" value="1"/>
</dbReference>
<evidence type="ECO:0000313" key="14">
    <source>
        <dbReference type="EMBL" id="SSX23158.1"/>
    </source>
</evidence>
<evidence type="ECO:0000256" key="2">
    <source>
        <dbReference type="ARBA" id="ARBA00022664"/>
    </source>
</evidence>
<feature type="region of interest" description="Disordered" evidence="10">
    <location>
        <begin position="1"/>
        <end position="23"/>
    </location>
</feature>
<evidence type="ECO:0000259" key="12">
    <source>
        <dbReference type="PROSITE" id="PS51194"/>
    </source>
</evidence>
<dbReference type="Pfam" id="PF07717">
    <property type="entry name" value="OB_NTP_bind"/>
    <property type="match status" value="1"/>
</dbReference>
<gene>
    <name evidence="14" type="primary">CSON008358</name>
</gene>
<evidence type="ECO:0000256" key="8">
    <source>
        <dbReference type="ARBA" id="ARBA00038040"/>
    </source>
</evidence>
<dbReference type="Pfam" id="PF00270">
    <property type="entry name" value="DEAD"/>
    <property type="match status" value="1"/>
</dbReference>
<organism evidence="14">
    <name type="scientific">Culicoides sonorensis</name>
    <name type="common">Biting midge</name>
    <dbReference type="NCBI Taxonomy" id="179676"/>
    <lineage>
        <taxon>Eukaryota</taxon>
        <taxon>Metazoa</taxon>
        <taxon>Ecdysozoa</taxon>
        <taxon>Arthropoda</taxon>
        <taxon>Hexapoda</taxon>
        <taxon>Insecta</taxon>
        <taxon>Pterygota</taxon>
        <taxon>Neoptera</taxon>
        <taxon>Endopterygota</taxon>
        <taxon>Diptera</taxon>
        <taxon>Nematocera</taxon>
        <taxon>Chironomoidea</taxon>
        <taxon>Ceratopogonidae</taxon>
        <taxon>Ceratopogoninae</taxon>
        <taxon>Culicoides</taxon>
        <taxon>Monoculicoides</taxon>
    </lineage>
</organism>
<name>A0A336MAT9_CULSO</name>
<evidence type="ECO:0000256" key="9">
    <source>
        <dbReference type="ARBA" id="ARBA00047984"/>
    </source>
</evidence>
<dbReference type="FunFam" id="3.40.50.300:FF:000007">
    <property type="entry name" value="Pre-mRNA-splicing factor ATP-dependent RNA helicase"/>
    <property type="match status" value="1"/>
</dbReference>
<evidence type="ECO:0000256" key="4">
    <source>
        <dbReference type="ARBA" id="ARBA00022801"/>
    </source>
</evidence>
<dbReference type="Gene3D" id="3.40.50.300">
    <property type="entry name" value="P-loop containing nucleotide triphosphate hydrolases"/>
    <property type="match status" value="2"/>
</dbReference>
<keyword evidence="5" id="KW-0347">Helicase</keyword>
<dbReference type="InterPro" id="IPR001650">
    <property type="entry name" value="Helicase_C-like"/>
</dbReference>
<feature type="region of interest" description="Disordered" evidence="10">
    <location>
        <begin position="1131"/>
        <end position="1175"/>
    </location>
</feature>
<dbReference type="Pfam" id="PF21010">
    <property type="entry name" value="HA2_C"/>
    <property type="match status" value="1"/>
</dbReference>
<feature type="compositionally biased region" description="Basic and acidic residues" evidence="10">
    <location>
        <begin position="167"/>
        <end position="194"/>
    </location>
</feature>
<dbReference type="InterPro" id="IPR014001">
    <property type="entry name" value="Helicase_ATP-bd"/>
</dbReference>
<dbReference type="FunFam" id="3.40.50.300:FF:000313">
    <property type="entry name" value="Pre-mRNA-splicing factor ATP-dependent RNA helicase PRP16"/>
    <property type="match status" value="1"/>
</dbReference>
<dbReference type="InterPro" id="IPR007502">
    <property type="entry name" value="Helicase-assoc_dom"/>
</dbReference>
<keyword evidence="3" id="KW-0547">Nucleotide-binding</keyword>
<feature type="compositionally biased region" description="Basic and acidic residues" evidence="10">
    <location>
        <begin position="1139"/>
        <end position="1158"/>
    </location>
</feature>
<reference evidence="13" key="1">
    <citation type="submission" date="2018-04" db="EMBL/GenBank/DDBJ databases">
        <authorList>
            <person name="Go L.Y."/>
            <person name="Mitchell J.A."/>
        </authorList>
    </citation>
    <scope>NUCLEOTIDE SEQUENCE</scope>
    <source>
        <tissue evidence="13">Whole organism</tissue>
    </source>
</reference>
<comment type="similarity">
    <text evidence="8">Belongs to the DEAD box helicase family. DEAH subfamily. PRP16 sub-subfamily.</text>
</comment>
<keyword evidence="6" id="KW-0067">ATP-binding</keyword>
<feature type="compositionally biased region" description="Basic and acidic residues" evidence="10">
    <location>
        <begin position="98"/>
        <end position="110"/>
    </location>
</feature>
<feature type="domain" description="Helicase ATP-binding" evidence="11">
    <location>
        <begin position="506"/>
        <end position="669"/>
    </location>
</feature>
<dbReference type="Gene3D" id="1.20.120.1080">
    <property type="match status" value="1"/>
</dbReference>
<dbReference type="CDD" id="cd18791">
    <property type="entry name" value="SF2_C_RHA"/>
    <property type="match status" value="1"/>
</dbReference>
<dbReference type="GO" id="GO:0005524">
    <property type="term" value="F:ATP binding"/>
    <property type="evidence" value="ECO:0007669"/>
    <property type="project" value="UniProtKB-KW"/>
</dbReference>
<dbReference type="GO" id="GO:0034458">
    <property type="term" value="F:3'-5' RNA helicase activity"/>
    <property type="evidence" value="ECO:0007669"/>
    <property type="project" value="TreeGrafter"/>
</dbReference>
<reference evidence="14" key="2">
    <citation type="submission" date="2018-07" db="EMBL/GenBank/DDBJ databases">
        <authorList>
            <person name="Quirk P.G."/>
            <person name="Krulwich T.A."/>
        </authorList>
    </citation>
    <scope>NUCLEOTIDE SEQUENCE</scope>
</reference>
<dbReference type="OMA" id="VDVMFHR"/>
<dbReference type="EC" id="3.6.4.13" evidence="1"/>
<evidence type="ECO:0000313" key="13">
    <source>
        <dbReference type="EMBL" id="SSX02787.1"/>
    </source>
</evidence>
<dbReference type="InterPro" id="IPR011709">
    <property type="entry name" value="DEAD-box_helicase_OB_fold"/>
</dbReference>
<keyword evidence="7" id="KW-0508">mRNA splicing</keyword>
<protein>
    <recommendedName>
        <fullName evidence="1">RNA helicase</fullName>
        <ecNumber evidence="1">3.6.4.13</ecNumber>
    </recommendedName>
</protein>
<dbReference type="InterPro" id="IPR002464">
    <property type="entry name" value="DNA/RNA_helicase_DEAH_CS"/>
</dbReference>
<dbReference type="SMART" id="SM00847">
    <property type="entry name" value="HA2"/>
    <property type="match status" value="1"/>
</dbReference>
<evidence type="ECO:0000256" key="10">
    <source>
        <dbReference type="SAM" id="MobiDB-lite"/>
    </source>
</evidence>
<dbReference type="SMART" id="SM00487">
    <property type="entry name" value="DEXDc"/>
    <property type="match status" value="1"/>
</dbReference>
<comment type="catalytic activity">
    <reaction evidence="9">
        <text>ATP + H2O = ADP + phosphate + H(+)</text>
        <dbReference type="Rhea" id="RHEA:13065"/>
        <dbReference type="ChEBI" id="CHEBI:15377"/>
        <dbReference type="ChEBI" id="CHEBI:15378"/>
        <dbReference type="ChEBI" id="CHEBI:30616"/>
        <dbReference type="ChEBI" id="CHEBI:43474"/>
        <dbReference type="ChEBI" id="CHEBI:456216"/>
        <dbReference type="EC" id="3.6.4.13"/>
    </reaction>
</comment>